<sequence>MPDTRIGAAPRRGRARRIVLIVGLVIVLAIAGTAAGLESWARKHYSDCIATQLHQSLGSKVSVHFGWKPLLITGLDHNVGSLTVDSDDAQFGPAVGMKVHATLNNITQHGANATVGSSSADVVWSDDGIAQTLGGPVSGVQSNPAAGTLDVKVLGGLADLQLRPHIVGNQIQVDAANAAVLGFGVPTDLVSGIVKTMSQGLQSYPLNMRPTQLSITNTGIDVKLSGGAVTLQGDPNAPVPTTC</sequence>
<accession>A0ABS6AT54</accession>
<evidence type="ECO:0000313" key="1">
    <source>
        <dbReference type="EMBL" id="MBU3060765.1"/>
    </source>
</evidence>
<name>A0ABS6AT54_9NOCA</name>
<reference evidence="1 2" key="1">
    <citation type="submission" date="2021-06" db="EMBL/GenBank/DDBJ databases">
        <title>Actinomycetes sequencing.</title>
        <authorList>
            <person name="Shan Q."/>
        </authorList>
    </citation>
    <scope>NUCLEOTIDE SEQUENCE [LARGE SCALE GENOMIC DNA]</scope>
    <source>
        <strain evidence="1 2">NEAU-G5</strain>
    </source>
</reference>
<protein>
    <submittedName>
        <fullName evidence="1">DUF2993 domain-containing protein</fullName>
    </submittedName>
</protein>
<dbReference type="Proteomes" id="UP000733379">
    <property type="component" value="Unassembled WGS sequence"/>
</dbReference>
<keyword evidence="2" id="KW-1185">Reference proteome</keyword>
<gene>
    <name evidence="1" type="ORF">KO481_04405</name>
</gene>
<dbReference type="EMBL" id="JAHKNI010000001">
    <property type="protein sequence ID" value="MBU3060765.1"/>
    <property type="molecule type" value="Genomic_DNA"/>
</dbReference>
<comment type="caution">
    <text evidence="1">The sequence shown here is derived from an EMBL/GenBank/DDBJ whole genome shotgun (WGS) entry which is preliminary data.</text>
</comment>
<dbReference type="InterPro" id="IPR021373">
    <property type="entry name" value="DUF2993"/>
</dbReference>
<dbReference type="Pfam" id="PF11209">
    <property type="entry name" value="LmeA"/>
    <property type="match status" value="1"/>
</dbReference>
<proteinExistence type="predicted"/>
<evidence type="ECO:0000313" key="2">
    <source>
        <dbReference type="Proteomes" id="UP000733379"/>
    </source>
</evidence>
<organism evidence="1 2">
    <name type="scientific">Nocardia albiluteola</name>
    <dbReference type="NCBI Taxonomy" id="2842303"/>
    <lineage>
        <taxon>Bacteria</taxon>
        <taxon>Bacillati</taxon>
        <taxon>Actinomycetota</taxon>
        <taxon>Actinomycetes</taxon>
        <taxon>Mycobacteriales</taxon>
        <taxon>Nocardiaceae</taxon>
        <taxon>Nocardia</taxon>
    </lineage>
</organism>